<dbReference type="Pfam" id="PF01909">
    <property type="entry name" value="NTP_transf_2"/>
    <property type="match status" value="1"/>
</dbReference>
<dbReference type="InterPro" id="IPR052548">
    <property type="entry name" value="Type_VII_TA_antitoxin"/>
</dbReference>
<protein>
    <submittedName>
        <fullName evidence="2">DNA polymerase, beta-like region</fullName>
    </submittedName>
</protein>
<reference evidence="3" key="1">
    <citation type="journal article" date="2016" name="Stand. Genomic Sci.">
        <title>Complete genome sequence of Methanospirillum hungatei type strain JF1.</title>
        <authorList>
            <person name="Gunsalus R.P."/>
            <person name="Cook L.E."/>
            <person name="Crable B."/>
            <person name="Rohlin L."/>
            <person name="McDonald E."/>
            <person name="Mouttaki H."/>
            <person name="Sieber J.R."/>
            <person name="Poweleit N."/>
            <person name="Zhou H."/>
            <person name="Lapidus A.L."/>
            <person name="Daligault H.E."/>
            <person name="Land M."/>
            <person name="Gilna P."/>
            <person name="Ivanova N."/>
            <person name="Kyrpides N."/>
            <person name="Culley D.E."/>
            <person name="McInerney M.J."/>
        </authorList>
    </citation>
    <scope>NUCLEOTIDE SEQUENCE [LARGE SCALE GENOMIC DNA]</scope>
    <source>
        <strain evidence="3">ATCC 27890 / DSM 864 / NBRC 100397 / JF-1</strain>
    </source>
</reference>
<dbReference type="EnsemblBacteria" id="ABD42757">
    <property type="protein sequence ID" value="ABD42757"/>
    <property type="gene ID" value="Mhun_3070"/>
</dbReference>
<dbReference type="eggNOG" id="arCOG01201">
    <property type="taxonomic scope" value="Archaea"/>
</dbReference>
<dbReference type="HOGENOM" id="CLU_130257_3_2_2"/>
<dbReference type="KEGG" id="mhu:Mhun_3070"/>
<keyword evidence="3" id="KW-1185">Reference proteome</keyword>
<sequence>MNRDQEGFSSDEKVIFNVIYSYASQIQEKYGEKIKRVILFGSWARGEGNSGSDVDLLVITSKLPIKSKIDIIGTACSFFTKTNVYLSIKVFSEDEFEQERDFSFIKTVIMEGKQIA</sequence>
<dbReference type="GeneID" id="3922766"/>
<dbReference type="SUPFAM" id="SSF81301">
    <property type="entry name" value="Nucleotidyltransferase"/>
    <property type="match status" value="1"/>
</dbReference>
<dbReference type="InParanoid" id="Q2FRS2"/>
<organism evidence="2 3">
    <name type="scientific">Methanospirillum hungatei JF-1 (strain ATCC 27890 / DSM 864 / NBRC 100397 / JF-1)</name>
    <dbReference type="NCBI Taxonomy" id="323259"/>
    <lineage>
        <taxon>Archaea</taxon>
        <taxon>Methanobacteriati</taxon>
        <taxon>Methanobacteriota</taxon>
        <taxon>Stenosarchaea group</taxon>
        <taxon>Methanomicrobia</taxon>
        <taxon>Methanomicrobiales</taxon>
        <taxon>Methanospirillaceae</taxon>
        <taxon>Methanospirillum</taxon>
    </lineage>
</organism>
<dbReference type="InterPro" id="IPR002934">
    <property type="entry name" value="Polymerase_NTP_transf_dom"/>
</dbReference>
<dbReference type="EMBL" id="CP000254">
    <property type="protein sequence ID" value="ABD42757.1"/>
    <property type="molecule type" value="Genomic_DNA"/>
</dbReference>
<dbReference type="Gene3D" id="3.30.460.10">
    <property type="entry name" value="Beta Polymerase, domain 2"/>
    <property type="match status" value="1"/>
</dbReference>
<evidence type="ECO:0000313" key="3">
    <source>
        <dbReference type="Proteomes" id="UP000001941"/>
    </source>
</evidence>
<gene>
    <name evidence="2" type="ordered locus">Mhun_3070</name>
</gene>
<dbReference type="InterPro" id="IPR043519">
    <property type="entry name" value="NT_sf"/>
</dbReference>
<dbReference type="STRING" id="323259.Mhun_3070"/>
<dbReference type="PANTHER" id="PTHR33933:SF1">
    <property type="entry name" value="PROTEIN ADENYLYLTRANSFERASE MNTA-RELATED"/>
    <property type="match status" value="1"/>
</dbReference>
<dbReference type="PANTHER" id="PTHR33933">
    <property type="entry name" value="NUCLEOTIDYLTRANSFERASE"/>
    <property type="match status" value="1"/>
</dbReference>
<dbReference type="GO" id="GO:0016779">
    <property type="term" value="F:nucleotidyltransferase activity"/>
    <property type="evidence" value="ECO:0007669"/>
    <property type="project" value="InterPro"/>
</dbReference>
<dbReference type="OrthoDB" id="9287at2157"/>
<evidence type="ECO:0000259" key="1">
    <source>
        <dbReference type="Pfam" id="PF01909"/>
    </source>
</evidence>
<dbReference type="RefSeq" id="WP_011450008.1">
    <property type="nucleotide sequence ID" value="NC_007796.1"/>
</dbReference>
<dbReference type="AlphaFoldDB" id="Q2FRS2"/>
<dbReference type="CDD" id="cd05403">
    <property type="entry name" value="NT_KNTase_like"/>
    <property type="match status" value="1"/>
</dbReference>
<proteinExistence type="predicted"/>
<evidence type="ECO:0000313" key="2">
    <source>
        <dbReference type="EMBL" id="ABD42757.1"/>
    </source>
</evidence>
<name>Q2FRS2_METHJ</name>
<accession>Q2FRS2</accession>
<dbReference type="Proteomes" id="UP000001941">
    <property type="component" value="Chromosome"/>
</dbReference>
<feature type="domain" description="Polymerase nucleotidyl transferase" evidence="1">
    <location>
        <begin position="25"/>
        <end position="64"/>
    </location>
</feature>